<comment type="subcellular location">
    <subcellularLocation>
        <location evidence="1">Membrane</location>
        <topology evidence="1">Multi-pass membrane protein</topology>
    </subcellularLocation>
</comment>
<evidence type="ECO:0000313" key="7">
    <source>
        <dbReference type="EMBL" id="KAF5349686.1"/>
    </source>
</evidence>
<keyword evidence="2 5" id="KW-0812">Transmembrane</keyword>
<sequence>MFWRFFQSAGAAPGMALGASVIGDIYKSEERGTALGVFFGATLLGPALAPFVGGFTMHYFSWRVVQFGLAVFSLIGFIFMLFAFTETSHPGTLKADSLELNSRPLWRPVLVNPLAPLGLLRSPPLLVLTMVGLVTLLTDYVLLVPLAYTIGIRYNIRNEALLGACYLPSGLGNIVGAPVAGGLSDRVMKRWRLKRGLLLPEDRLRACLIGASVLVPLSILLSGLSMRYVPGPIGLVLNLVCLFMNGFGVDMVLSPSAAYIVDILQTRSAEAMAANNGLRALLLSLAVAGILPMINTYGVVVTNLISASLAWVGFAFILSEAQAYPYLKKILGVDKVLKKGSLGETKPFTNFSVFHDNLITRLKALSQIQLDFDKKCKEAEAKYVDKLNEIRKQLDVRWKQIDKFESSVKS</sequence>
<keyword evidence="4 5" id="KW-0472">Membrane</keyword>
<proteinExistence type="predicted"/>
<dbReference type="InterPro" id="IPR036259">
    <property type="entry name" value="MFS_trans_sf"/>
</dbReference>
<organism evidence="7 8">
    <name type="scientific">Leucocoprinus leucothites</name>
    <dbReference type="NCBI Taxonomy" id="201217"/>
    <lineage>
        <taxon>Eukaryota</taxon>
        <taxon>Fungi</taxon>
        <taxon>Dikarya</taxon>
        <taxon>Basidiomycota</taxon>
        <taxon>Agaricomycotina</taxon>
        <taxon>Agaricomycetes</taxon>
        <taxon>Agaricomycetidae</taxon>
        <taxon>Agaricales</taxon>
        <taxon>Agaricineae</taxon>
        <taxon>Agaricaceae</taxon>
        <taxon>Leucocoprinus</taxon>
    </lineage>
</organism>
<protein>
    <recommendedName>
        <fullName evidence="6">Major facilitator superfamily (MFS) profile domain-containing protein</fullName>
    </recommendedName>
</protein>
<evidence type="ECO:0000259" key="6">
    <source>
        <dbReference type="PROSITE" id="PS50850"/>
    </source>
</evidence>
<dbReference type="Pfam" id="PF07690">
    <property type="entry name" value="MFS_1"/>
    <property type="match status" value="1"/>
</dbReference>
<dbReference type="InterPro" id="IPR011701">
    <property type="entry name" value="MFS"/>
</dbReference>
<comment type="caution">
    <text evidence="7">The sequence shown here is derived from an EMBL/GenBank/DDBJ whole genome shotgun (WGS) entry which is preliminary data.</text>
</comment>
<evidence type="ECO:0000256" key="5">
    <source>
        <dbReference type="SAM" id="Phobius"/>
    </source>
</evidence>
<feature type="transmembrane region" description="Helical" evidence="5">
    <location>
        <begin position="125"/>
        <end position="148"/>
    </location>
</feature>
<name>A0A8H5CX76_9AGAR</name>
<feature type="transmembrane region" description="Helical" evidence="5">
    <location>
        <begin position="160"/>
        <end position="183"/>
    </location>
</feature>
<feature type="transmembrane region" description="Helical" evidence="5">
    <location>
        <begin position="204"/>
        <end position="224"/>
    </location>
</feature>
<dbReference type="EMBL" id="JAACJO010000016">
    <property type="protein sequence ID" value="KAF5349686.1"/>
    <property type="molecule type" value="Genomic_DNA"/>
</dbReference>
<dbReference type="GO" id="GO:0022857">
    <property type="term" value="F:transmembrane transporter activity"/>
    <property type="evidence" value="ECO:0007669"/>
    <property type="project" value="InterPro"/>
</dbReference>
<dbReference type="SUPFAM" id="SSF103473">
    <property type="entry name" value="MFS general substrate transporter"/>
    <property type="match status" value="1"/>
</dbReference>
<feature type="transmembrane region" description="Helical" evidence="5">
    <location>
        <begin position="236"/>
        <end position="261"/>
    </location>
</feature>
<dbReference type="GO" id="GO:0005886">
    <property type="term" value="C:plasma membrane"/>
    <property type="evidence" value="ECO:0007669"/>
    <property type="project" value="TreeGrafter"/>
</dbReference>
<evidence type="ECO:0000256" key="3">
    <source>
        <dbReference type="ARBA" id="ARBA00022989"/>
    </source>
</evidence>
<dbReference type="Gene3D" id="1.20.1250.20">
    <property type="entry name" value="MFS general substrate transporter like domains"/>
    <property type="match status" value="1"/>
</dbReference>
<keyword evidence="3 5" id="KW-1133">Transmembrane helix</keyword>
<keyword evidence="8" id="KW-1185">Reference proteome</keyword>
<feature type="transmembrane region" description="Helical" evidence="5">
    <location>
        <begin position="34"/>
        <end position="52"/>
    </location>
</feature>
<dbReference type="PROSITE" id="PS50850">
    <property type="entry name" value="MFS"/>
    <property type="match status" value="1"/>
</dbReference>
<evidence type="ECO:0000256" key="2">
    <source>
        <dbReference type="ARBA" id="ARBA00022692"/>
    </source>
</evidence>
<evidence type="ECO:0000256" key="1">
    <source>
        <dbReference type="ARBA" id="ARBA00004141"/>
    </source>
</evidence>
<dbReference type="PANTHER" id="PTHR23502:SF64">
    <property type="entry name" value="TRANSPORTER, PUTATIVE (AFU_ORTHOLOGUE AFUA_3G11760)-RELATED"/>
    <property type="match status" value="1"/>
</dbReference>
<feature type="domain" description="Major facilitator superfamily (MFS) profile" evidence="6">
    <location>
        <begin position="1"/>
        <end position="325"/>
    </location>
</feature>
<feature type="transmembrane region" description="Helical" evidence="5">
    <location>
        <begin position="64"/>
        <end position="84"/>
    </location>
</feature>
<accession>A0A8H5CX76</accession>
<dbReference type="Proteomes" id="UP000559027">
    <property type="component" value="Unassembled WGS sequence"/>
</dbReference>
<dbReference type="PANTHER" id="PTHR23502">
    <property type="entry name" value="MAJOR FACILITATOR SUPERFAMILY"/>
    <property type="match status" value="1"/>
</dbReference>
<dbReference type="OrthoDB" id="3066029at2759"/>
<dbReference type="AlphaFoldDB" id="A0A8H5CX76"/>
<gene>
    <name evidence="7" type="ORF">D9756_008817</name>
</gene>
<feature type="transmembrane region" description="Helical" evidence="5">
    <location>
        <begin position="300"/>
        <end position="319"/>
    </location>
</feature>
<reference evidence="7 8" key="1">
    <citation type="journal article" date="2020" name="ISME J.">
        <title>Uncovering the hidden diversity of litter-decomposition mechanisms in mushroom-forming fungi.</title>
        <authorList>
            <person name="Floudas D."/>
            <person name="Bentzer J."/>
            <person name="Ahren D."/>
            <person name="Johansson T."/>
            <person name="Persson P."/>
            <person name="Tunlid A."/>
        </authorList>
    </citation>
    <scope>NUCLEOTIDE SEQUENCE [LARGE SCALE GENOMIC DNA]</scope>
    <source>
        <strain evidence="7 8">CBS 146.42</strain>
    </source>
</reference>
<evidence type="ECO:0000313" key="8">
    <source>
        <dbReference type="Proteomes" id="UP000559027"/>
    </source>
</evidence>
<evidence type="ECO:0000256" key="4">
    <source>
        <dbReference type="ARBA" id="ARBA00023136"/>
    </source>
</evidence>
<dbReference type="InterPro" id="IPR020846">
    <property type="entry name" value="MFS_dom"/>
</dbReference>